<dbReference type="RefSeq" id="WP_316733933.1">
    <property type="nucleotide sequence ID" value="NZ_JARAKF010000001.1"/>
</dbReference>
<evidence type="ECO:0000313" key="2">
    <source>
        <dbReference type="EMBL" id="MDU8996214.1"/>
    </source>
</evidence>
<sequence length="484" mass="53813">MKNDESEPADEGENRKRRGIFDCDDAYRTPTSDDYKRLFETGMIVVDTNVLINLYRSNGRTRRDTFAVLRRLQNQLWVPHQVLSEFWRNRDLPSVKGHHHAKARTACTALDKASRSLSDAADRWLKDVHLDADDAARKRIGGYKASIQRSLDEMKRFIEEQAENDALDGTGSTQTDPVLLKLEPLLLGRIGDPFSPEDYAEAVKEAKRRADKEVPPGYADYDAKPDEQAAGDYIVWKQVIGEAARNGRDVLLVTGDIKEDWWTPRTNQSPARPRSELQNELRNQSGVALFMLTPSQLLAEVSTAFKLEVDKRSVNDLASREGNVEIFPAPIRSAIVGSILSAHERAREVHKVSGLSSMSPYGATVVVAVREELNERIAAIGGTTISVRGADYPVFDGFLFLPFRTPSGAPAATLSKSPRIRAVQELIEPSEEMFDFGDEPNRNLTPVIISYSTTADSGVESILAGLGHFAGAGKFDFHFQSRLL</sequence>
<gene>
    <name evidence="2" type="ORF">PU648_28450</name>
</gene>
<dbReference type="Proteomes" id="UP001257627">
    <property type="component" value="Unassembled WGS sequence"/>
</dbReference>
<organism evidence="2 3">
    <name type="scientific">Streptomyces mirabilis</name>
    <dbReference type="NCBI Taxonomy" id="68239"/>
    <lineage>
        <taxon>Bacteria</taxon>
        <taxon>Bacillati</taxon>
        <taxon>Actinomycetota</taxon>
        <taxon>Actinomycetes</taxon>
        <taxon>Kitasatosporales</taxon>
        <taxon>Streptomycetaceae</taxon>
        <taxon>Streptomyces</taxon>
    </lineage>
</organism>
<protein>
    <submittedName>
        <fullName evidence="2">PIN-like domain-containing protein</fullName>
    </submittedName>
</protein>
<evidence type="ECO:0000313" key="3">
    <source>
        <dbReference type="Proteomes" id="UP001257627"/>
    </source>
</evidence>
<dbReference type="InterPro" id="IPR029060">
    <property type="entry name" value="PIN-like_dom_sf"/>
</dbReference>
<comment type="caution">
    <text evidence="2">The sequence shown here is derived from an EMBL/GenBank/DDBJ whole genome shotgun (WGS) entry which is preliminary data.</text>
</comment>
<dbReference type="Pfam" id="PF18476">
    <property type="entry name" value="PIN_8"/>
    <property type="match status" value="1"/>
</dbReference>
<feature type="domain" description="PIN like" evidence="1">
    <location>
        <begin position="43"/>
        <end position="277"/>
    </location>
</feature>
<keyword evidence="3" id="KW-1185">Reference proteome</keyword>
<accession>A0ABU3UQM3</accession>
<evidence type="ECO:0000259" key="1">
    <source>
        <dbReference type="Pfam" id="PF18476"/>
    </source>
</evidence>
<name>A0ABU3UQM3_9ACTN</name>
<reference evidence="2 3" key="1">
    <citation type="submission" date="2023-02" db="EMBL/GenBank/DDBJ databases">
        <authorList>
            <person name="Maleckis M."/>
        </authorList>
    </citation>
    <scope>NUCLEOTIDE SEQUENCE [LARGE SCALE GENOMIC DNA]</scope>
    <source>
        <strain evidence="2 3">P8-A2</strain>
    </source>
</reference>
<proteinExistence type="predicted"/>
<dbReference type="SUPFAM" id="SSF88723">
    <property type="entry name" value="PIN domain-like"/>
    <property type="match status" value="1"/>
</dbReference>
<dbReference type="InterPro" id="IPR041578">
    <property type="entry name" value="PIN_8"/>
</dbReference>
<dbReference type="EMBL" id="JARAKF010000001">
    <property type="protein sequence ID" value="MDU8996214.1"/>
    <property type="molecule type" value="Genomic_DNA"/>
</dbReference>